<proteinExistence type="predicted"/>
<sequence length="64" mass="7632">MTTARRFPIRPFCRRPVPVVTISSTSPRRHPMRCSWRAVPRSVTWSRGSRRPISFIPSARRWWP</sequence>
<protein>
    <submittedName>
        <fullName evidence="1">Uncharacterized protein</fullName>
    </submittedName>
</protein>
<evidence type="ECO:0000313" key="1">
    <source>
        <dbReference type="EMBL" id="EJX00996.1"/>
    </source>
</evidence>
<name>J9CLL0_9ZZZZ</name>
<dbReference type="EMBL" id="AMCI01003139">
    <property type="protein sequence ID" value="EJX00996.1"/>
    <property type="molecule type" value="Genomic_DNA"/>
</dbReference>
<reference evidence="1" key="1">
    <citation type="journal article" date="2012" name="PLoS ONE">
        <title>Gene sets for utilization of primary and secondary nutrition supplies in the distal gut of endangered iberian lynx.</title>
        <authorList>
            <person name="Alcaide M."/>
            <person name="Messina E."/>
            <person name="Richter M."/>
            <person name="Bargiela R."/>
            <person name="Peplies J."/>
            <person name="Huws S.A."/>
            <person name="Newbold C.J."/>
            <person name="Golyshin P.N."/>
            <person name="Simon M.A."/>
            <person name="Lopez G."/>
            <person name="Yakimov M.M."/>
            <person name="Ferrer M."/>
        </authorList>
    </citation>
    <scope>NUCLEOTIDE SEQUENCE</scope>
</reference>
<gene>
    <name evidence="1" type="ORF">EVA_10899</name>
</gene>
<accession>J9CLL0</accession>
<dbReference type="AlphaFoldDB" id="J9CLL0"/>
<organism evidence="1">
    <name type="scientific">gut metagenome</name>
    <dbReference type="NCBI Taxonomy" id="749906"/>
    <lineage>
        <taxon>unclassified sequences</taxon>
        <taxon>metagenomes</taxon>
        <taxon>organismal metagenomes</taxon>
    </lineage>
</organism>
<comment type="caution">
    <text evidence="1">The sequence shown here is derived from an EMBL/GenBank/DDBJ whole genome shotgun (WGS) entry which is preliminary data.</text>
</comment>